<dbReference type="HAMAP" id="MF_00340">
    <property type="entry name" value="Ribosomal_bL32"/>
    <property type="match status" value="1"/>
</dbReference>
<reference evidence="6 7" key="1">
    <citation type="journal article" date="2016" name="Nat. Commun.">
        <title>Thousands of microbial genomes shed light on interconnected biogeochemical processes in an aquifer system.</title>
        <authorList>
            <person name="Anantharaman K."/>
            <person name="Brown C.T."/>
            <person name="Hug L.A."/>
            <person name="Sharon I."/>
            <person name="Castelle C.J."/>
            <person name="Probst A.J."/>
            <person name="Thomas B.C."/>
            <person name="Singh A."/>
            <person name="Wilkins M.J."/>
            <person name="Karaoz U."/>
            <person name="Brodie E.L."/>
            <person name="Williams K.H."/>
            <person name="Hubbard S.S."/>
            <person name="Banfield J.F."/>
        </authorList>
    </citation>
    <scope>NUCLEOTIDE SEQUENCE [LARGE SCALE GENOMIC DNA]</scope>
</reference>
<evidence type="ECO:0000313" key="6">
    <source>
        <dbReference type="EMBL" id="OGD71384.1"/>
    </source>
</evidence>
<accession>A0A1F5EW57</accession>
<proteinExistence type="inferred from homology"/>
<dbReference type="NCBIfam" id="TIGR01031">
    <property type="entry name" value="rpmF_bact"/>
    <property type="match status" value="1"/>
</dbReference>
<evidence type="ECO:0000256" key="2">
    <source>
        <dbReference type="ARBA" id="ARBA00022980"/>
    </source>
</evidence>
<keyword evidence="2 5" id="KW-0689">Ribosomal protein</keyword>
<comment type="similarity">
    <text evidence="1 5">Belongs to the bacterial ribosomal protein bL32 family.</text>
</comment>
<dbReference type="PANTHER" id="PTHR35534">
    <property type="entry name" value="50S RIBOSOMAL PROTEIN L32"/>
    <property type="match status" value="1"/>
</dbReference>
<dbReference type="GO" id="GO:0006412">
    <property type="term" value="P:translation"/>
    <property type="evidence" value="ECO:0007669"/>
    <property type="project" value="UniProtKB-UniRule"/>
</dbReference>
<protein>
    <recommendedName>
        <fullName evidence="4 5">Large ribosomal subunit protein bL32</fullName>
    </recommendedName>
</protein>
<dbReference type="AlphaFoldDB" id="A0A1F5EW57"/>
<dbReference type="SUPFAM" id="SSF57829">
    <property type="entry name" value="Zn-binding ribosomal proteins"/>
    <property type="match status" value="1"/>
</dbReference>
<dbReference type="Pfam" id="PF01783">
    <property type="entry name" value="Ribosomal_L32p"/>
    <property type="match status" value="1"/>
</dbReference>
<evidence type="ECO:0000256" key="3">
    <source>
        <dbReference type="ARBA" id="ARBA00023274"/>
    </source>
</evidence>
<dbReference type="EMBL" id="MFAF01000152">
    <property type="protein sequence ID" value="OGD71384.1"/>
    <property type="molecule type" value="Genomic_DNA"/>
</dbReference>
<dbReference type="GO" id="GO:0015934">
    <property type="term" value="C:large ribosomal subunit"/>
    <property type="evidence" value="ECO:0007669"/>
    <property type="project" value="InterPro"/>
</dbReference>
<sequence length="64" mass="7307">MAVPKRRKSRSKRDMRRAHWVASLLVPTLTACPNCGEAKLPHRICPSCGHYKGRQIIIPVKQEE</sequence>
<dbReference type="STRING" id="1817816.A2Y64_00315"/>
<dbReference type="InterPro" id="IPR011332">
    <property type="entry name" value="Ribosomal_zn-bd"/>
</dbReference>
<evidence type="ECO:0000256" key="5">
    <source>
        <dbReference type="HAMAP-Rule" id="MF_00340"/>
    </source>
</evidence>
<dbReference type="InterPro" id="IPR044957">
    <property type="entry name" value="Ribosomal_bL32_bact"/>
</dbReference>
<keyword evidence="3 5" id="KW-0687">Ribonucleoprotein</keyword>
<organism evidence="6 7">
    <name type="scientific">Candidatus Coatesbacteria bacterium RBG_13_66_14</name>
    <dbReference type="NCBI Taxonomy" id="1817816"/>
    <lineage>
        <taxon>Bacteria</taxon>
        <taxon>Candidatus Coatesiibacteriota</taxon>
    </lineage>
</organism>
<evidence type="ECO:0000256" key="1">
    <source>
        <dbReference type="ARBA" id="ARBA00008560"/>
    </source>
</evidence>
<dbReference type="Gene3D" id="1.20.5.640">
    <property type="entry name" value="Single helix bin"/>
    <property type="match status" value="1"/>
</dbReference>
<dbReference type="PROSITE" id="PS51257">
    <property type="entry name" value="PROKAR_LIPOPROTEIN"/>
    <property type="match status" value="1"/>
</dbReference>
<name>A0A1F5EW57_9BACT</name>
<dbReference type="InterPro" id="IPR002677">
    <property type="entry name" value="Ribosomal_bL32"/>
</dbReference>
<gene>
    <name evidence="5" type="primary">rpmF</name>
    <name evidence="6" type="ORF">A2Y64_00315</name>
</gene>
<dbReference type="Proteomes" id="UP000177187">
    <property type="component" value="Unassembled WGS sequence"/>
</dbReference>
<evidence type="ECO:0000313" key="7">
    <source>
        <dbReference type="Proteomes" id="UP000177187"/>
    </source>
</evidence>
<comment type="caution">
    <text evidence="6">The sequence shown here is derived from an EMBL/GenBank/DDBJ whole genome shotgun (WGS) entry which is preliminary data.</text>
</comment>
<dbReference type="GO" id="GO:0003735">
    <property type="term" value="F:structural constituent of ribosome"/>
    <property type="evidence" value="ECO:0007669"/>
    <property type="project" value="InterPro"/>
</dbReference>
<dbReference type="PANTHER" id="PTHR35534:SF1">
    <property type="entry name" value="LARGE RIBOSOMAL SUBUNIT PROTEIN BL32"/>
    <property type="match status" value="1"/>
</dbReference>
<evidence type="ECO:0000256" key="4">
    <source>
        <dbReference type="ARBA" id="ARBA00035178"/>
    </source>
</evidence>